<dbReference type="Proteomes" id="UP000784294">
    <property type="component" value="Unassembled WGS sequence"/>
</dbReference>
<evidence type="ECO:0000313" key="2">
    <source>
        <dbReference type="Proteomes" id="UP000784294"/>
    </source>
</evidence>
<dbReference type="OrthoDB" id="75250at2759"/>
<keyword evidence="2" id="KW-1185">Reference proteome</keyword>
<reference evidence="1" key="1">
    <citation type="submission" date="2018-11" db="EMBL/GenBank/DDBJ databases">
        <authorList>
            <consortium name="Pathogen Informatics"/>
        </authorList>
    </citation>
    <scope>NUCLEOTIDE SEQUENCE</scope>
</reference>
<dbReference type="AlphaFoldDB" id="A0A3S5A623"/>
<protein>
    <submittedName>
        <fullName evidence="1">Uncharacterized protein</fullName>
    </submittedName>
</protein>
<proteinExistence type="predicted"/>
<evidence type="ECO:0000313" key="1">
    <source>
        <dbReference type="EMBL" id="VEL07977.1"/>
    </source>
</evidence>
<sequence>MAPDSTSIATNIDITNFKNSSGYGHLSDKISFTLRATSLLVSMTTCSKCSACNEPAYDEQIAVGWSPLCDAETVTHCPHCRARMLLPRLTIRVFAETVGMSSQQQARCVVPPSYPASCGQSYSRVQSPNRTTSRKMAVRPSLAFPKGGLQFLTPLGLVNISSGSRTITVQCNFDTLATTPHCREGP</sequence>
<dbReference type="EMBL" id="CAAALY010002871">
    <property type="protein sequence ID" value="VEL07977.1"/>
    <property type="molecule type" value="Genomic_DNA"/>
</dbReference>
<name>A0A3S5A623_9PLAT</name>
<comment type="caution">
    <text evidence="1">The sequence shown here is derived from an EMBL/GenBank/DDBJ whole genome shotgun (WGS) entry which is preliminary data.</text>
</comment>
<accession>A0A3S5A623</accession>
<gene>
    <name evidence="1" type="ORF">PXEA_LOCUS1417</name>
</gene>
<organism evidence="1 2">
    <name type="scientific">Protopolystoma xenopodis</name>
    <dbReference type="NCBI Taxonomy" id="117903"/>
    <lineage>
        <taxon>Eukaryota</taxon>
        <taxon>Metazoa</taxon>
        <taxon>Spiralia</taxon>
        <taxon>Lophotrochozoa</taxon>
        <taxon>Platyhelminthes</taxon>
        <taxon>Monogenea</taxon>
        <taxon>Polyopisthocotylea</taxon>
        <taxon>Polystomatidea</taxon>
        <taxon>Polystomatidae</taxon>
        <taxon>Protopolystoma</taxon>
    </lineage>
</organism>